<dbReference type="EMBL" id="GL379954">
    <property type="protein sequence ID" value="EGT38089.1"/>
    <property type="molecule type" value="Genomic_DNA"/>
</dbReference>
<gene>
    <name evidence="1" type="ORF">CAEBREN_11199</name>
</gene>
<accession>G0NV58</accession>
<dbReference type="AlphaFoldDB" id="G0NV58"/>
<proteinExistence type="predicted"/>
<dbReference type="Proteomes" id="UP000008068">
    <property type="component" value="Unassembled WGS sequence"/>
</dbReference>
<name>G0NV58_CAEBE</name>
<keyword evidence="2" id="KW-1185">Reference proteome</keyword>
<dbReference type="InParanoid" id="G0NV58"/>
<evidence type="ECO:0000313" key="2">
    <source>
        <dbReference type="Proteomes" id="UP000008068"/>
    </source>
</evidence>
<evidence type="ECO:0000313" key="1">
    <source>
        <dbReference type="EMBL" id="EGT38089.1"/>
    </source>
</evidence>
<protein>
    <submittedName>
        <fullName evidence="1">Uncharacterized protein</fullName>
    </submittedName>
</protein>
<sequence length="131" mass="15473">MKKIFFSETSRNLHIHNKTMIIIFRVHTFRQGCQTAGRGRPRPTAFCYKSAADKKFRAVFLPKFITFRALQGRLLHRKDPTARKRDIKTAAARFDSPAFRNKISKIHLFFEKVKKIVPCFKNFQKNKNLFI</sequence>
<dbReference type="HOGENOM" id="CLU_1929417_0_0_1"/>
<reference evidence="2" key="1">
    <citation type="submission" date="2011-07" db="EMBL/GenBank/DDBJ databases">
        <authorList>
            <consortium name="Caenorhabditis brenneri Sequencing and Analysis Consortium"/>
            <person name="Wilson R.K."/>
        </authorList>
    </citation>
    <scope>NUCLEOTIDE SEQUENCE [LARGE SCALE GENOMIC DNA]</scope>
    <source>
        <strain evidence="2">PB2801</strain>
    </source>
</reference>
<organism evidence="2">
    <name type="scientific">Caenorhabditis brenneri</name>
    <name type="common">Nematode worm</name>
    <dbReference type="NCBI Taxonomy" id="135651"/>
    <lineage>
        <taxon>Eukaryota</taxon>
        <taxon>Metazoa</taxon>
        <taxon>Ecdysozoa</taxon>
        <taxon>Nematoda</taxon>
        <taxon>Chromadorea</taxon>
        <taxon>Rhabditida</taxon>
        <taxon>Rhabditina</taxon>
        <taxon>Rhabditomorpha</taxon>
        <taxon>Rhabditoidea</taxon>
        <taxon>Rhabditidae</taxon>
        <taxon>Peloderinae</taxon>
        <taxon>Caenorhabditis</taxon>
    </lineage>
</organism>